<dbReference type="GO" id="GO:0003677">
    <property type="term" value="F:DNA binding"/>
    <property type="evidence" value="ECO:0007669"/>
    <property type="project" value="UniProtKB-KW"/>
</dbReference>
<dbReference type="FunFam" id="1.10.10.10:FF:000001">
    <property type="entry name" value="LysR family transcriptional regulator"/>
    <property type="match status" value="1"/>
</dbReference>
<dbReference type="Gene3D" id="1.10.10.10">
    <property type="entry name" value="Winged helix-like DNA-binding domain superfamily/Winged helix DNA-binding domain"/>
    <property type="match status" value="1"/>
</dbReference>
<gene>
    <name evidence="7" type="ORF">SAMN06273567_104130</name>
</gene>
<evidence type="ECO:0000256" key="4">
    <source>
        <dbReference type="ARBA" id="ARBA00023163"/>
    </source>
</evidence>
<accession>A0A521E1L1</accession>
<dbReference type="InterPro" id="IPR036390">
    <property type="entry name" value="WH_DNA-bd_sf"/>
</dbReference>
<reference evidence="7 8" key="1">
    <citation type="submission" date="2017-05" db="EMBL/GenBank/DDBJ databases">
        <authorList>
            <person name="Varghese N."/>
            <person name="Submissions S."/>
        </authorList>
    </citation>
    <scope>NUCLEOTIDE SEQUENCE [LARGE SCALE GENOMIC DNA]</scope>
    <source>
        <strain evidence="7 8">DSM 46834</strain>
    </source>
</reference>
<dbReference type="PANTHER" id="PTHR30346">
    <property type="entry name" value="TRANSCRIPTIONAL DUAL REGULATOR HCAR-RELATED"/>
    <property type="match status" value="1"/>
</dbReference>
<dbReference type="InterPro" id="IPR005119">
    <property type="entry name" value="LysR_subst-bd"/>
</dbReference>
<keyword evidence="2" id="KW-0805">Transcription regulation</keyword>
<feature type="region of interest" description="Disordered" evidence="5">
    <location>
        <begin position="303"/>
        <end position="324"/>
    </location>
</feature>
<dbReference type="GO" id="GO:0032993">
    <property type="term" value="C:protein-DNA complex"/>
    <property type="evidence" value="ECO:0007669"/>
    <property type="project" value="TreeGrafter"/>
</dbReference>
<proteinExistence type="inferred from homology"/>
<dbReference type="PANTHER" id="PTHR30346:SF28">
    <property type="entry name" value="HTH-TYPE TRANSCRIPTIONAL REGULATOR CYNR"/>
    <property type="match status" value="1"/>
</dbReference>
<evidence type="ECO:0000259" key="6">
    <source>
        <dbReference type="PROSITE" id="PS50931"/>
    </source>
</evidence>
<organism evidence="7 8">
    <name type="scientific">Geodermatophilus aquaeductus</name>
    <dbReference type="NCBI Taxonomy" id="1564161"/>
    <lineage>
        <taxon>Bacteria</taxon>
        <taxon>Bacillati</taxon>
        <taxon>Actinomycetota</taxon>
        <taxon>Actinomycetes</taxon>
        <taxon>Geodermatophilales</taxon>
        <taxon>Geodermatophilaceae</taxon>
        <taxon>Geodermatophilus</taxon>
    </lineage>
</organism>
<dbReference type="EMBL" id="FXTJ01000004">
    <property type="protein sequence ID" value="SMO77836.1"/>
    <property type="molecule type" value="Genomic_DNA"/>
</dbReference>
<evidence type="ECO:0000313" key="7">
    <source>
        <dbReference type="EMBL" id="SMO77836.1"/>
    </source>
</evidence>
<dbReference type="Pfam" id="PF03466">
    <property type="entry name" value="LysR_substrate"/>
    <property type="match status" value="1"/>
</dbReference>
<dbReference type="SUPFAM" id="SSF46785">
    <property type="entry name" value="Winged helix' DNA-binding domain"/>
    <property type="match status" value="1"/>
</dbReference>
<dbReference type="SUPFAM" id="SSF53850">
    <property type="entry name" value="Periplasmic binding protein-like II"/>
    <property type="match status" value="1"/>
</dbReference>
<dbReference type="PRINTS" id="PR00039">
    <property type="entry name" value="HTHLYSR"/>
</dbReference>
<keyword evidence="4" id="KW-0804">Transcription</keyword>
<sequence>MDLRQLRYFLTVAEERRFSSAARRLHVAAPSLSQQIRALERDLRVTLFDRTPRGAELTPAGRVLAERARVILAEVDRAREDVRSAGVSSREQVTLRVCTMADRVLDGPLRTVGLAIPGLEVFVTSSPGDDAVEAVRQARADAAVVWSRPQAHRDLDGIVLGSVLFGIVLPLGHPLADRAEIPVAGLGSESTVMFPLSPFAGIWQRTVDHLLPGGARLGQVVVEPDLINSPEAMLRAVAAGSGVAPGILGVVEHMGVGGIVVLPLDPPLSLDLEVVWRRPARPAVRRLVDFLVAAVDDPEVLVSAPRRPPSGGGGQGFRTTFSQPSALFLKMS</sequence>
<dbReference type="Proteomes" id="UP000317484">
    <property type="component" value="Unassembled WGS sequence"/>
</dbReference>
<evidence type="ECO:0000256" key="3">
    <source>
        <dbReference type="ARBA" id="ARBA00023125"/>
    </source>
</evidence>
<dbReference type="InterPro" id="IPR000847">
    <property type="entry name" value="LysR_HTH_N"/>
</dbReference>
<keyword evidence="3" id="KW-0238">DNA-binding</keyword>
<dbReference type="AlphaFoldDB" id="A0A521E1L1"/>
<dbReference type="GO" id="GO:0003700">
    <property type="term" value="F:DNA-binding transcription factor activity"/>
    <property type="evidence" value="ECO:0007669"/>
    <property type="project" value="InterPro"/>
</dbReference>
<dbReference type="Gene3D" id="3.40.190.10">
    <property type="entry name" value="Periplasmic binding protein-like II"/>
    <property type="match status" value="2"/>
</dbReference>
<evidence type="ECO:0000313" key="8">
    <source>
        <dbReference type="Proteomes" id="UP000317484"/>
    </source>
</evidence>
<feature type="domain" description="HTH lysR-type" evidence="6">
    <location>
        <begin position="1"/>
        <end position="58"/>
    </location>
</feature>
<evidence type="ECO:0000256" key="2">
    <source>
        <dbReference type="ARBA" id="ARBA00023015"/>
    </source>
</evidence>
<dbReference type="PROSITE" id="PS50931">
    <property type="entry name" value="HTH_LYSR"/>
    <property type="match status" value="1"/>
</dbReference>
<comment type="similarity">
    <text evidence="1">Belongs to the LysR transcriptional regulatory family.</text>
</comment>
<name>A0A521E1L1_9ACTN</name>
<evidence type="ECO:0000256" key="5">
    <source>
        <dbReference type="SAM" id="MobiDB-lite"/>
    </source>
</evidence>
<dbReference type="Pfam" id="PF00126">
    <property type="entry name" value="HTH_1"/>
    <property type="match status" value="1"/>
</dbReference>
<protein>
    <submittedName>
        <fullName evidence="7">Transcriptional regulator, LysR family</fullName>
    </submittedName>
</protein>
<keyword evidence="8" id="KW-1185">Reference proteome</keyword>
<dbReference type="InterPro" id="IPR036388">
    <property type="entry name" value="WH-like_DNA-bd_sf"/>
</dbReference>
<dbReference type="CDD" id="cd05466">
    <property type="entry name" value="PBP2_LTTR_substrate"/>
    <property type="match status" value="1"/>
</dbReference>
<dbReference type="RefSeq" id="WP_142458744.1">
    <property type="nucleotide sequence ID" value="NZ_FXTJ01000004.1"/>
</dbReference>
<evidence type="ECO:0000256" key="1">
    <source>
        <dbReference type="ARBA" id="ARBA00009437"/>
    </source>
</evidence>